<organism evidence="2">
    <name type="scientific">Magnetococcus massalia (strain MO-1)</name>
    <dbReference type="NCBI Taxonomy" id="451514"/>
    <lineage>
        <taxon>Bacteria</taxon>
        <taxon>Pseudomonadati</taxon>
        <taxon>Pseudomonadota</taxon>
        <taxon>Magnetococcia</taxon>
        <taxon>Magnetococcales</taxon>
        <taxon>Magnetococcaceae</taxon>
        <taxon>Magnetococcus</taxon>
    </lineage>
</organism>
<evidence type="ECO:0000256" key="1">
    <source>
        <dbReference type="ARBA" id="ARBA00022737"/>
    </source>
</evidence>
<dbReference type="SUPFAM" id="SSF81901">
    <property type="entry name" value="HCP-like"/>
    <property type="match status" value="1"/>
</dbReference>
<dbReference type="SMART" id="SM00671">
    <property type="entry name" value="SEL1"/>
    <property type="match status" value="4"/>
</dbReference>
<reference evidence="2" key="1">
    <citation type="submission" date="2015-04" db="EMBL/GenBank/DDBJ databases">
        <authorList>
            <person name="Syromyatnikov M.Y."/>
            <person name="Popov V.N."/>
        </authorList>
    </citation>
    <scope>NUCLEOTIDE SEQUENCE</scope>
    <source>
        <strain evidence="2">MO-1</strain>
    </source>
</reference>
<sequence length="324" mass="35683">MARSRRRLFPILFLLLTVLLLVNSLMPSDPVGYQPPVDDRQGFIAQSDLPEMVKSKPLSIHPTAEPEAIQAAPQATESTPEPISLQPKEATALHRCDELAASPNDPATTGLGVELAQIDGPAAEEACRDAVAQYPHIARYKMQLGRALQKQTKWMAARKNYEAAAGRGDVAAQYLLGSMLVRGLGGQKSLRQGVSLVKQAAVAKLPAAQYFLGVLHANGRGVRKDDKQALAWLRQAAMGGSREGMFNLGKMLFMGRDGKQKKQEGFRWIKQAAEKGLAEAQFIMGQFAERGLGMQRNRDAAIQWYQQAAKQGHYKAREKIRRNR</sequence>
<evidence type="ECO:0008006" key="3">
    <source>
        <dbReference type="Google" id="ProtNLM"/>
    </source>
</evidence>
<proteinExistence type="predicted"/>
<evidence type="ECO:0000313" key="2">
    <source>
        <dbReference type="EMBL" id="CRH06831.1"/>
    </source>
</evidence>
<keyword evidence="1" id="KW-0677">Repeat</keyword>
<dbReference type="PANTHER" id="PTHR46430">
    <property type="entry name" value="PROTEIN SKT5-RELATED"/>
    <property type="match status" value="1"/>
</dbReference>
<gene>
    <name evidence="2" type="ORF">MAGMO_2678</name>
</gene>
<dbReference type="Pfam" id="PF08238">
    <property type="entry name" value="Sel1"/>
    <property type="match status" value="4"/>
</dbReference>
<name>A0A1S7LLV5_MAGMO</name>
<accession>A0A1S7LLV5</accession>
<protein>
    <recommendedName>
        <fullName evidence="3">Beta-lactamase</fullName>
    </recommendedName>
</protein>
<dbReference type="AlphaFoldDB" id="A0A1S7LLV5"/>
<dbReference type="InterPro" id="IPR006597">
    <property type="entry name" value="Sel1-like"/>
</dbReference>
<dbReference type="EMBL" id="LO017727">
    <property type="protein sequence ID" value="CRH06831.1"/>
    <property type="molecule type" value="Genomic_DNA"/>
</dbReference>
<dbReference type="Gene3D" id="1.25.40.10">
    <property type="entry name" value="Tetratricopeptide repeat domain"/>
    <property type="match status" value="1"/>
</dbReference>
<dbReference type="InterPro" id="IPR011990">
    <property type="entry name" value="TPR-like_helical_dom_sf"/>
</dbReference>
<dbReference type="InterPro" id="IPR051726">
    <property type="entry name" value="Chitin_Synth_Reg"/>
</dbReference>